<sequence>MEENIQMGMNVTEKYRKVSLDVIIVGPNKRGTPHSRLIVPEENNRELVKEYTKKKDIYYCVACNRQGKLNYGKIEYNSFLTPTFHYSWCLPTSRIEAERKNFIKQSKMPGVCFARSINNGVRKQNKLSPAAKLNSAILGDSCFTEETTVNNEKRRRSPSVEYLSTVISPCKKHNVELEVRQNISNNPETEDFHEAESRLVEDALPDPIQKSVFARSTEETIPAPTIDVQNDVHVLQSESVKQCDCFDFNHPSKFWLKS</sequence>
<dbReference type="WBParaSite" id="PDA_v2.g20097.t1">
    <property type="protein sequence ID" value="PDA_v2.g20097.t1"/>
    <property type="gene ID" value="PDA_v2.g20097"/>
</dbReference>
<evidence type="ECO:0000313" key="2">
    <source>
        <dbReference type="WBParaSite" id="PDA_v2.g20097.t1"/>
    </source>
</evidence>
<evidence type="ECO:0000313" key="1">
    <source>
        <dbReference type="Proteomes" id="UP000887578"/>
    </source>
</evidence>
<accession>A0A914PNK5</accession>
<name>A0A914PNK5_9BILA</name>
<keyword evidence="1" id="KW-1185">Reference proteome</keyword>
<protein>
    <submittedName>
        <fullName evidence="2">Uncharacterized protein</fullName>
    </submittedName>
</protein>
<dbReference type="AlphaFoldDB" id="A0A914PNK5"/>
<dbReference type="Proteomes" id="UP000887578">
    <property type="component" value="Unplaced"/>
</dbReference>
<proteinExistence type="predicted"/>
<reference evidence="2" key="1">
    <citation type="submission" date="2022-11" db="UniProtKB">
        <authorList>
            <consortium name="WormBaseParasite"/>
        </authorList>
    </citation>
    <scope>IDENTIFICATION</scope>
</reference>
<organism evidence="1 2">
    <name type="scientific">Panagrolaimus davidi</name>
    <dbReference type="NCBI Taxonomy" id="227884"/>
    <lineage>
        <taxon>Eukaryota</taxon>
        <taxon>Metazoa</taxon>
        <taxon>Ecdysozoa</taxon>
        <taxon>Nematoda</taxon>
        <taxon>Chromadorea</taxon>
        <taxon>Rhabditida</taxon>
        <taxon>Tylenchina</taxon>
        <taxon>Panagrolaimomorpha</taxon>
        <taxon>Panagrolaimoidea</taxon>
        <taxon>Panagrolaimidae</taxon>
        <taxon>Panagrolaimus</taxon>
    </lineage>
</organism>